<comment type="caution">
    <text evidence="4">The sequence shown here is derived from an EMBL/GenBank/DDBJ whole genome shotgun (WGS) entry which is preliminary data.</text>
</comment>
<dbReference type="PROSITE" id="PS52050">
    <property type="entry name" value="WYL"/>
    <property type="match status" value="1"/>
</dbReference>
<sequence length="335" mass="36205">MTTTAAPGARDQVARLLTLVPFLHHRDEVRLADAADLLGTSPAQVLGDLKVLFMCGLPGGLPDDLIDVDLDAIESDEGGPVSDGVIRIENADYLARPLRLSPTEASAVMVALHTLRDVSGRDTQVIIDGVLAKLEAAATTAAASRRIAVDARSGEVALLALSDTLQRAADEQMQVRLTYHVPSRDELSERVVDPRGVVSHGRFSYLDAWCHTAGGERLFRLDRVTEATVLDTPIVTDPVPPREVSEGLLTGEAPAGGTIATLLLQPQADWVPHYYPMQEVRPLDGGVLEVDLPVADPRWLMRLLLRLAPYATVVAPEEFTETFTATAQDTLALYR</sequence>
<dbReference type="Pfam" id="PF25583">
    <property type="entry name" value="WCX"/>
    <property type="match status" value="1"/>
</dbReference>
<evidence type="ECO:0000313" key="5">
    <source>
        <dbReference type="Proteomes" id="UP000283644"/>
    </source>
</evidence>
<reference evidence="4 5" key="1">
    <citation type="submission" date="2018-09" db="EMBL/GenBank/DDBJ databases">
        <title>Genome sequencing of Nocardioides immobilis CCTCC AB 2017083 for comparison to Nocardioides silvaticus.</title>
        <authorList>
            <person name="Li C."/>
            <person name="Wang G."/>
        </authorList>
    </citation>
    <scope>NUCLEOTIDE SEQUENCE [LARGE SCALE GENOMIC DNA]</scope>
    <source>
        <strain evidence="4 5">CCTCC AB 2017083</strain>
    </source>
</reference>
<dbReference type="InterPro" id="IPR057727">
    <property type="entry name" value="WCX_dom"/>
</dbReference>
<protein>
    <submittedName>
        <fullName evidence="4">WYL domain-containing protein</fullName>
    </submittedName>
</protein>
<dbReference type="EMBL" id="QXGH01000025">
    <property type="protein sequence ID" value="RHW25311.1"/>
    <property type="molecule type" value="Genomic_DNA"/>
</dbReference>
<feature type="domain" description="WCX" evidence="3">
    <location>
        <begin position="261"/>
        <end position="330"/>
    </location>
</feature>
<dbReference type="PANTHER" id="PTHR34580">
    <property type="match status" value="1"/>
</dbReference>
<accession>A0A417XY66</accession>
<dbReference type="InterPro" id="IPR051534">
    <property type="entry name" value="CBASS_pafABC_assoc_protein"/>
</dbReference>
<dbReference type="InterPro" id="IPR043839">
    <property type="entry name" value="PafC_HTH"/>
</dbReference>
<feature type="domain" description="PafC HTH" evidence="2">
    <location>
        <begin position="11"/>
        <end position="136"/>
    </location>
</feature>
<gene>
    <name evidence="4" type="ORF">D0Z08_20355</name>
</gene>
<dbReference type="Pfam" id="PF19187">
    <property type="entry name" value="HTH_PafC"/>
    <property type="match status" value="1"/>
</dbReference>
<dbReference type="InterPro" id="IPR028349">
    <property type="entry name" value="PafC-like"/>
</dbReference>
<dbReference type="PANTHER" id="PTHR34580:SF1">
    <property type="entry name" value="PROTEIN PAFC"/>
    <property type="match status" value="1"/>
</dbReference>
<evidence type="ECO:0000259" key="1">
    <source>
        <dbReference type="Pfam" id="PF13280"/>
    </source>
</evidence>
<proteinExistence type="predicted"/>
<evidence type="ECO:0000313" key="4">
    <source>
        <dbReference type="EMBL" id="RHW25311.1"/>
    </source>
</evidence>
<dbReference type="OrthoDB" id="5174471at2"/>
<dbReference type="Pfam" id="PF13280">
    <property type="entry name" value="WYL"/>
    <property type="match status" value="1"/>
</dbReference>
<dbReference type="RefSeq" id="WP_118927094.1">
    <property type="nucleotide sequence ID" value="NZ_QXGH01000025.1"/>
</dbReference>
<dbReference type="InterPro" id="IPR026881">
    <property type="entry name" value="WYL_dom"/>
</dbReference>
<dbReference type="AlphaFoldDB" id="A0A417XY66"/>
<dbReference type="Proteomes" id="UP000283644">
    <property type="component" value="Unassembled WGS sequence"/>
</dbReference>
<name>A0A417XY66_9ACTN</name>
<feature type="domain" description="WYL" evidence="1">
    <location>
        <begin position="163"/>
        <end position="229"/>
    </location>
</feature>
<evidence type="ECO:0000259" key="3">
    <source>
        <dbReference type="Pfam" id="PF25583"/>
    </source>
</evidence>
<organism evidence="4 5">
    <name type="scientific">Nocardioides immobilis</name>
    <dbReference type="NCBI Taxonomy" id="2049295"/>
    <lineage>
        <taxon>Bacteria</taxon>
        <taxon>Bacillati</taxon>
        <taxon>Actinomycetota</taxon>
        <taxon>Actinomycetes</taxon>
        <taxon>Propionibacteriales</taxon>
        <taxon>Nocardioidaceae</taxon>
        <taxon>Nocardioides</taxon>
    </lineage>
</organism>
<keyword evidence="5" id="KW-1185">Reference proteome</keyword>
<evidence type="ECO:0000259" key="2">
    <source>
        <dbReference type="Pfam" id="PF19187"/>
    </source>
</evidence>
<dbReference type="PIRSF" id="PIRSF016838">
    <property type="entry name" value="PafC"/>
    <property type="match status" value="1"/>
</dbReference>